<evidence type="ECO:0000313" key="8">
    <source>
        <dbReference type="EMBL" id="MDM7859060.1"/>
    </source>
</evidence>
<dbReference type="PROSITE" id="PS00058">
    <property type="entry name" value="DNA_MISMATCH_REPAIR_1"/>
    <property type="match status" value="1"/>
</dbReference>
<dbReference type="InterPro" id="IPR013507">
    <property type="entry name" value="DNA_mismatch_S5_2-like"/>
</dbReference>
<sequence length="568" mass="62873">MSIQRLPAELANQIAAGEVVERPASVVKELVENSIDAGATMIEVEIYQGGHKQILIRDNGKGIPRDELELALSRHATSKIKSLDDLEAIASMGFRGEALASISSVSRLTLTSKTAVQNEAWQAQAQGRDMEVEILPAAHPVGTSVRVDDLFFNTPARRRFLRTEKTEFSHIETVFRRIALGHQNIGFTLKHNGKRVKQVKATESLYKRVSDLLGKTDERQLLALEAQCEEATLQGFIVNPSAPQTGQDWQYSFVNHRPMRDKLINHAIRQAFELLGLTDVEAQYVLFVEVEPSDVDVNVHPAKHEVRFHHARTVHDFIVSQVKQTLSTAAAAGKIEESLAPLEPLKSHQYSPPQQLTPQSRSASSSSHQHARTQSTSDIARAGQSYTQLMSVTEASQRISGFASMRLANQLAFAKRDDNGLWVVSNSVFLHLYLQQSLAQCSTSQPLLMPVAIPSTESWSESLRQALAELNIHVDKVASKLILKQVPAGWRGMPWSMVLAPLLSTCLSNIAEQLCQLCAAQLVERESLIEEALQWWASMAVEHQHTLLANHGVWIDLGQSSVARGQVS</sequence>
<dbReference type="InterPro" id="IPR020667">
    <property type="entry name" value="DNA_mismatch_repair_MutL"/>
</dbReference>
<keyword evidence="4 5" id="KW-0234">DNA repair</keyword>
<keyword evidence="8" id="KW-0378">Hydrolase</keyword>
<dbReference type="EMBL" id="JAUCBP010000001">
    <property type="protein sequence ID" value="MDM7859060.1"/>
    <property type="molecule type" value="Genomic_DNA"/>
</dbReference>
<proteinExistence type="inferred from homology"/>
<comment type="function">
    <text evidence="5">This protein is involved in the repair of mismatches in DNA. It is required for dam-dependent methyl-directed DNA mismatch repair. May act as a 'molecular matchmaker', a protein that promotes the formation of a stable complex between two or more DNA-binding proteins in an ATP-dependent manner without itself being part of a final effector complex.</text>
</comment>
<dbReference type="SMART" id="SM01340">
    <property type="entry name" value="DNA_mis_repair"/>
    <property type="match status" value="1"/>
</dbReference>
<comment type="caution">
    <text evidence="8">The sequence shown here is derived from an EMBL/GenBank/DDBJ whole genome shotgun (WGS) entry which is preliminary data.</text>
</comment>
<dbReference type="HAMAP" id="MF_00149">
    <property type="entry name" value="DNA_mis_repair"/>
    <property type="match status" value="1"/>
</dbReference>
<protein>
    <recommendedName>
        <fullName evidence="2 5">DNA mismatch repair protein MutL</fullName>
    </recommendedName>
</protein>
<dbReference type="Pfam" id="PF13589">
    <property type="entry name" value="HATPase_c_3"/>
    <property type="match status" value="1"/>
</dbReference>
<dbReference type="CDD" id="cd16926">
    <property type="entry name" value="HATPase_MutL-MLH-PMS-like"/>
    <property type="match status" value="1"/>
</dbReference>
<feature type="compositionally biased region" description="Polar residues" evidence="6">
    <location>
        <begin position="348"/>
        <end position="359"/>
    </location>
</feature>
<keyword evidence="9" id="KW-1185">Reference proteome</keyword>
<reference evidence="8 9" key="1">
    <citation type="submission" date="2023-06" db="EMBL/GenBank/DDBJ databases">
        <title>Alteromonas sp. ASW11-36 isolated from intertidal sand.</title>
        <authorList>
            <person name="Li Y."/>
        </authorList>
    </citation>
    <scope>NUCLEOTIDE SEQUENCE [LARGE SCALE GENOMIC DNA]</scope>
    <source>
        <strain evidence="8 9">ASW11-36</strain>
    </source>
</reference>
<organism evidence="8 9">
    <name type="scientific">Alteromonas arenosi</name>
    <dbReference type="NCBI Taxonomy" id="3055817"/>
    <lineage>
        <taxon>Bacteria</taxon>
        <taxon>Pseudomonadati</taxon>
        <taxon>Pseudomonadota</taxon>
        <taxon>Gammaproteobacteria</taxon>
        <taxon>Alteromonadales</taxon>
        <taxon>Alteromonadaceae</taxon>
        <taxon>Alteromonas/Salinimonas group</taxon>
        <taxon>Alteromonas</taxon>
    </lineage>
</organism>
<dbReference type="Proteomes" id="UP001234343">
    <property type="component" value="Unassembled WGS sequence"/>
</dbReference>
<evidence type="ECO:0000256" key="2">
    <source>
        <dbReference type="ARBA" id="ARBA00021975"/>
    </source>
</evidence>
<evidence type="ECO:0000313" key="9">
    <source>
        <dbReference type="Proteomes" id="UP001234343"/>
    </source>
</evidence>
<dbReference type="SUPFAM" id="SSF55874">
    <property type="entry name" value="ATPase domain of HSP90 chaperone/DNA topoisomerase II/histidine kinase"/>
    <property type="match status" value="1"/>
</dbReference>
<dbReference type="SUPFAM" id="SSF54211">
    <property type="entry name" value="Ribosomal protein S5 domain 2-like"/>
    <property type="match status" value="1"/>
</dbReference>
<evidence type="ECO:0000256" key="3">
    <source>
        <dbReference type="ARBA" id="ARBA00022763"/>
    </source>
</evidence>
<dbReference type="PANTHER" id="PTHR10073">
    <property type="entry name" value="DNA MISMATCH REPAIR PROTEIN MLH, PMS, MUTL"/>
    <property type="match status" value="1"/>
</dbReference>
<comment type="similarity">
    <text evidence="1 5">Belongs to the DNA mismatch repair MutL/HexB family.</text>
</comment>
<evidence type="ECO:0000256" key="6">
    <source>
        <dbReference type="SAM" id="MobiDB-lite"/>
    </source>
</evidence>
<dbReference type="InterPro" id="IPR038973">
    <property type="entry name" value="MutL/Mlh/Pms-like"/>
</dbReference>
<dbReference type="InterPro" id="IPR014721">
    <property type="entry name" value="Ribsml_uS5_D2-typ_fold_subgr"/>
</dbReference>
<name>A0ABT7SS91_9ALTE</name>
<dbReference type="InterPro" id="IPR036890">
    <property type="entry name" value="HATPase_C_sf"/>
</dbReference>
<keyword evidence="8" id="KW-0540">Nuclease</keyword>
<evidence type="ECO:0000256" key="5">
    <source>
        <dbReference type="HAMAP-Rule" id="MF_00149"/>
    </source>
</evidence>
<evidence type="ECO:0000256" key="4">
    <source>
        <dbReference type="ARBA" id="ARBA00023204"/>
    </source>
</evidence>
<feature type="domain" description="DNA mismatch repair protein S5" evidence="7">
    <location>
        <begin position="209"/>
        <end position="327"/>
    </location>
</feature>
<keyword evidence="3 5" id="KW-0227">DNA damage</keyword>
<dbReference type="NCBIfam" id="TIGR00585">
    <property type="entry name" value="mutl"/>
    <property type="match status" value="1"/>
</dbReference>
<accession>A0ABT7SS91</accession>
<evidence type="ECO:0000256" key="1">
    <source>
        <dbReference type="ARBA" id="ARBA00006082"/>
    </source>
</evidence>
<feature type="compositionally biased region" description="Low complexity" evidence="6">
    <location>
        <begin position="360"/>
        <end position="377"/>
    </location>
</feature>
<dbReference type="Pfam" id="PF01119">
    <property type="entry name" value="DNA_mis_repair"/>
    <property type="match status" value="1"/>
</dbReference>
<dbReference type="Gene3D" id="3.30.230.10">
    <property type="match status" value="1"/>
</dbReference>
<feature type="region of interest" description="Disordered" evidence="6">
    <location>
        <begin position="346"/>
        <end position="378"/>
    </location>
</feature>
<dbReference type="InterPro" id="IPR020568">
    <property type="entry name" value="Ribosomal_Su5_D2-typ_SF"/>
</dbReference>
<gene>
    <name evidence="5 8" type="primary">mutL</name>
    <name evidence="8" type="ORF">QTP81_00395</name>
</gene>
<dbReference type="RefSeq" id="WP_289362957.1">
    <property type="nucleotide sequence ID" value="NZ_JAUCBP010000001.1"/>
</dbReference>
<evidence type="ECO:0000259" key="7">
    <source>
        <dbReference type="SMART" id="SM01340"/>
    </source>
</evidence>
<dbReference type="SUPFAM" id="SSF118116">
    <property type="entry name" value="DNA mismatch repair protein MutL"/>
    <property type="match status" value="1"/>
</dbReference>
<dbReference type="InterPro" id="IPR002099">
    <property type="entry name" value="MutL/Mlh/PMS"/>
</dbReference>
<dbReference type="InterPro" id="IPR037198">
    <property type="entry name" value="MutL_C_sf"/>
</dbReference>
<dbReference type="Gene3D" id="3.30.565.10">
    <property type="entry name" value="Histidine kinase-like ATPase, C-terminal domain"/>
    <property type="match status" value="1"/>
</dbReference>
<dbReference type="InterPro" id="IPR014762">
    <property type="entry name" value="DNA_mismatch_repair_CS"/>
</dbReference>
<keyword evidence="8" id="KW-0255">Endonuclease</keyword>
<dbReference type="GO" id="GO:0004519">
    <property type="term" value="F:endonuclease activity"/>
    <property type="evidence" value="ECO:0007669"/>
    <property type="project" value="UniProtKB-KW"/>
</dbReference>
<dbReference type="PANTHER" id="PTHR10073:SF12">
    <property type="entry name" value="DNA MISMATCH REPAIR PROTEIN MLH1"/>
    <property type="match status" value="1"/>
</dbReference>